<dbReference type="FunFam" id="2.60.120.620:FF:000003">
    <property type="entry name" value="Prolyl 3-hydroxylase 2"/>
    <property type="match status" value="1"/>
</dbReference>
<dbReference type="GO" id="GO:0031418">
    <property type="term" value="F:L-ascorbic acid binding"/>
    <property type="evidence" value="ECO:0007669"/>
    <property type="project" value="InterPro"/>
</dbReference>
<proteinExistence type="inferred from homology"/>
<evidence type="ECO:0000313" key="16">
    <source>
        <dbReference type="EMBL" id="CAL1535365.1"/>
    </source>
</evidence>
<keyword evidence="10" id="KW-0223">Dioxygenase</keyword>
<keyword evidence="12" id="KW-0408">Iron</keyword>
<dbReference type="GO" id="GO:0005783">
    <property type="term" value="C:endoplasmic reticulum"/>
    <property type="evidence" value="ECO:0007669"/>
    <property type="project" value="TreeGrafter"/>
</dbReference>
<keyword evidence="11" id="KW-0560">Oxidoreductase</keyword>
<dbReference type="SMART" id="SM00702">
    <property type="entry name" value="P4Hc"/>
    <property type="match status" value="1"/>
</dbReference>
<dbReference type="PANTHER" id="PTHR14049:SF9">
    <property type="entry name" value="PROCOLLAGEN-PROLINE 3-DIOXYGENASE"/>
    <property type="match status" value="1"/>
</dbReference>
<dbReference type="GO" id="GO:0032963">
    <property type="term" value="P:collagen metabolic process"/>
    <property type="evidence" value="ECO:0007669"/>
    <property type="project" value="InterPro"/>
</dbReference>
<evidence type="ECO:0000313" key="17">
    <source>
        <dbReference type="Proteomes" id="UP001497497"/>
    </source>
</evidence>
<comment type="cofactor">
    <cofactor evidence="2">
        <name>Fe cation</name>
        <dbReference type="ChEBI" id="CHEBI:24875"/>
    </cofactor>
</comment>
<dbReference type="Gene3D" id="2.60.120.620">
    <property type="entry name" value="q2cbj1_9rhob like domain"/>
    <property type="match status" value="1"/>
</dbReference>
<dbReference type="AlphaFoldDB" id="A0AAV2HMT7"/>
<dbReference type="InterPro" id="IPR005123">
    <property type="entry name" value="Oxoglu/Fe-dep_dioxygenase_dom"/>
</dbReference>
<dbReference type="EMBL" id="CAXITT010000199">
    <property type="protein sequence ID" value="CAL1535365.1"/>
    <property type="molecule type" value="Genomic_DNA"/>
</dbReference>
<dbReference type="InterPro" id="IPR056585">
    <property type="entry name" value="Leprecan_dom"/>
</dbReference>
<evidence type="ECO:0000256" key="4">
    <source>
        <dbReference type="ARBA" id="ARBA00012262"/>
    </source>
</evidence>
<evidence type="ECO:0000256" key="10">
    <source>
        <dbReference type="ARBA" id="ARBA00022964"/>
    </source>
</evidence>
<comment type="caution">
    <text evidence="16">The sequence shown here is derived from an EMBL/GenBank/DDBJ whole genome shotgun (WGS) entry which is preliminary data.</text>
</comment>
<evidence type="ECO:0000256" key="14">
    <source>
        <dbReference type="SAM" id="SignalP"/>
    </source>
</evidence>
<comment type="similarity">
    <text evidence="3">Belongs to the leprecan family.</text>
</comment>
<dbReference type="PANTHER" id="PTHR14049">
    <property type="entry name" value="LEPRECAN 1"/>
    <property type="match status" value="1"/>
</dbReference>
<evidence type="ECO:0000256" key="7">
    <source>
        <dbReference type="ARBA" id="ARBA00022737"/>
    </source>
</evidence>
<dbReference type="Pfam" id="PF13640">
    <property type="entry name" value="2OG-FeII_Oxy_3"/>
    <property type="match status" value="1"/>
</dbReference>
<dbReference type="EC" id="1.14.11.7" evidence="4"/>
<dbReference type="Pfam" id="PF23557">
    <property type="entry name" value="TPR_leprecan"/>
    <property type="match status" value="1"/>
</dbReference>
<evidence type="ECO:0000256" key="6">
    <source>
        <dbReference type="ARBA" id="ARBA00022729"/>
    </source>
</evidence>
<evidence type="ECO:0000256" key="13">
    <source>
        <dbReference type="ARBA" id="ARBA00023180"/>
    </source>
</evidence>
<evidence type="ECO:0000259" key="15">
    <source>
        <dbReference type="PROSITE" id="PS51471"/>
    </source>
</evidence>
<keyword evidence="5" id="KW-0479">Metal-binding</keyword>
<keyword evidence="17" id="KW-1185">Reference proteome</keyword>
<keyword evidence="9" id="KW-0256">Endoplasmic reticulum</keyword>
<feature type="domain" description="Fe2OG dioxygenase" evidence="15">
    <location>
        <begin position="816"/>
        <end position="926"/>
    </location>
</feature>
<evidence type="ECO:0000256" key="2">
    <source>
        <dbReference type="ARBA" id="ARBA00001962"/>
    </source>
</evidence>
<dbReference type="InterPro" id="IPR039575">
    <property type="entry name" value="P3H"/>
</dbReference>
<keyword evidence="13" id="KW-0325">Glycoprotein</keyword>
<gene>
    <name evidence="16" type="ORF">GSLYS_00009325001</name>
</gene>
<evidence type="ECO:0000256" key="3">
    <source>
        <dbReference type="ARBA" id="ARBA00006487"/>
    </source>
</evidence>
<dbReference type="InterPro" id="IPR044862">
    <property type="entry name" value="Pro_4_hyd_alph_FE2OG_OXY"/>
</dbReference>
<dbReference type="GO" id="GO:0019797">
    <property type="term" value="F:procollagen-proline 3-dioxygenase activity"/>
    <property type="evidence" value="ECO:0007669"/>
    <property type="project" value="UniProtKB-EC"/>
</dbReference>
<evidence type="ECO:0000256" key="12">
    <source>
        <dbReference type="ARBA" id="ARBA00023004"/>
    </source>
</evidence>
<accession>A0AAV2HMT7</accession>
<feature type="chain" id="PRO_5043640368" description="procollagen-proline 3-dioxygenase" evidence="14">
    <location>
        <begin position="25"/>
        <end position="958"/>
    </location>
</feature>
<evidence type="ECO:0000256" key="5">
    <source>
        <dbReference type="ARBA" id="ARBA00022723"/>
    </source>
</evidence>
<organism evidence="16 17">
    <name type="scientific">Lymnaea stagnalis</name>
    <name type="common">Great pond snail</name>
    <name type="synonym">Helix stagnalis</name>
    <dbReference type="NCBI Taxonomy" id="6523"/>
    <lineage>
        <taxon>Eukaryota</taxon>
        <taxon>Metazoa</taxon>
        <taxon>Spiralia</taxon>
        <taxon>Lophotrochozoa</taxon>
        <taxon>Mollusca</taxon>
        <taxon>Gastropoda</taxon>
        <taxon>Heterobranchia</taxon>
        <taxon>Euthyneura</taxon>
        <taxon>Panpulmonata</taxon>
        <taxon>Hygrophila</taxon>
        <taxon>Lymnaeoidea</taxon>
        <taxon>Lymnaeidae</taxon>
        <taxon>Lymnaea</taxon>
    </lineage>
</organism>
<protein>
    <recommendedName>
        <fullName evidence="4">procollagen-proline 3-dioxygenase</fullName>
        <ecNumber evidence="4">1.14.11.7</ecNumber>
    </recommendedName>
</protein>
<keyword evidence="8" id="KW-0802">TPR repeat</keyword>
<keyword evidence="7" id="KW-0677">Repeat</keyword>
<keyword evidence="6 14" id="KW-0732">Signal</keyword>
<dbReference type="Proteomes" id="UP001497497">
    <property type="component" value="Unassembled WGS sequence"/>
</dbReference>
<dbReference type="InterPro" id="IPR011990">
    <property type="entry name" value="TPR-like_helical_dom_sf"/>
</dbReference>
<evidence type="ECO:0000256" key="8">
    <source>
        <dbReference type="ARBA" id="ARBA00022803"/>
    </source>
</evidence>
<evidence type="ECO:0000256" key="9">
    <source>
        <dbReference type="ARBA" id="ARBA00022824"/>
    </source>
</evidence>
<feature type="signal peptide" evidence="14">
    <location>
        <begin position="1"/>
        <end position="24"/>
    </location>
</feature>
<reference evidence="16 17" key="1">
    <citation type="submission" date="2024-04" db="EMBL/GenBank/DDBJ databases">
        <authorList>
            <consortium name="Genoscope - CEA"/>
            <person name="William W."/>
        </authorList>
    </citation>
    <scope>NUCLEOTIDE SEQUENCE [LARGE SCALE GENOMIC DNA]</scope>
</reference>
<dbReference type="Gene3D" id="1.25.40.10">
    <property type="entry name" value="Tetratricopeptide repeat domain"/>
    <property type="match status" value="2"/>
</dbReference>
<dbReference type="InterPro" id="IPR006620">
    <property type="entry name" value="Pro_4_hyd_alph"/>
</dbReference>
<sequence>MPSCKHLVILILIAAVNVFQLSQSIENEDSQLASKGGLNAEAETIVHKDVDIVEIDVKIDTTEQIEIKATGNAKAAADTILKEDDVTFDQLYAEGVKAYDNQLWYSCATKIERAIKDYRNYKNVLSDCRLDCSKGVRSSKLSNLTSKFAEFTTYVKFLTAADCFRRCKDESLTTHPRVTEKLENAFEKRKPYMYLQFCQFKLDRVKEAASAAYTYYLSNPDDVDIKHNIVFYRDKALVKESDFLDLEIKPYKEHYIRTLLAYGNKYWKGVINHAELCLEDYWKQDERCRADCEAQGRMKGNEFSTGVADLIITIITCQLNCEETLSVVYTDPIQFFLRDMFHYLQFAYYQTNELEKSAEATATFLTFNSSHAVMKENKELLKKKLGYTNDDFIPRKEAAEYLNRKREMQDIMDFINKNYKWPDINEEVDEDEFKDTLDRMEAAEAEHPNDWITRYEKLGMHLIAKSTDLNRPERFVTDGLLKEEQCEEMLILANKLRGATQGSALFDLKLAQQQLLENPEEDFEASLRQFIRAAEVVKHYTQSYLEPESALYFKYTSIVCWSQPEDSDVLKDCYPQEDGTCITFESMSDELFSDGFTTVTYLNNVDEDGDFLFLNENKGVDSSFGVKCGRTVGFNTGDRHAITVPKKGTKRCAMVFRYTTYRSDDEKDFKDLIVLLHRVDELRMGNAQKTSKEVLQNFKERGVKIVKNGEDLKGKERFVADGMASDEQCETLRNVALSLSLLGDGYGHLVSKPSFISPHTEHERYQGITVYRATKLMHQGLISPYGLKSFLELSENARLLVEKYFNLTKPLYFDYTHLVCRTAVDDSKYNRQDLSHPVHADNCNLQPDGSCTKDFPAFTQRDYSALLYLNSDFEGGEFFFAHANKSEQVSLRPKCGRLVGFNAGNFHGVKAVKSGQRCALALWFTLNPNFKELAHIQARKVLKQAEADLKTGNQHQEL</sequence>
<dbReference type="PROSITE" id="PS51471">
    <property type="entry name" value="FE2OG_OXY"/>
    <property type="match status" value="1"/>
</dbReference>
<name>A0AAV2HMT7_LYMST</name>
<dbReference type="GO" id="GO:0005506">
    <property type="term" value="F:iron ion binding"/>
    <property type="evidence" value="ECO:0007669"/>
    <property type="project" value="InterPro"/>
</dbReference>
<evidence type="ECO:0000256" key="1">
    <source>
        <dbReference type="ARBA" id="ARBA00001961"/>
    </source>
</evidence>
<comment type="cofactor">
    <cofactor evidence="1">
        <name>L-ascorbate</name>
        <dbReference type="ChEBI" id="CHEBI:38290"/>
    </cofactor>
</comment>
<evidence type="ECO:0000256" key="11">
    <source>
        <dbReference type="ARBA" id="ARBA00023002"/>
    </source>
</evidence>